<reference evidence="2" key="1">
    <citation type="journal article" date="2016" name="Front. Microbiol.">
        <title>Complete Genome Sequence of Clostridium estertheticum DSM 8809, a Microbe Identified in Spoiled Vacuum Packed Beef.</title>
        <authorList>
            <person name="Yu Z."/>
            <person name="Gunn L."/>
            <person name="Brennan E."/>
            <person name="Reid R."/>
            <person name="Wall P.G."/>
            <person name="Gaora O.P."/>
            <person name="Hurley D."/>
            <person name="Bolton D."/>
            <person name="Fanning S."/>
        </authorList>
    </citation>
    <scope>NUCLEOTIDE SEQUENCE [LARGE SCALE GENOMIC DNA]</scope>
    <source>
        <strain evidence="2">DSM 8809</strain>
    </source>
</reference>
<dbReference type="SUPFAM" id="SSF53756">
    <property type="entry name" value="UDP-Glycosyltransferase/glycogen phosphorylase"/>
    <property type="match status" value="1"/>
</dbReference>
<dbReference type="KEGG" id="ceu:A7L45_06060"/>
<organism evidence="1 2">
    <name type="scientific">Clostridium estertheticum subsp. estertheticum</name>
    <dbReference type="NCBI Taxonomy" id="1552"/>
    <lineage>
        <taxon>Bacteria</taxon>
        <taxon>Bacillati</taxon>
        <taxon>Bacillota</taxon>
        <taxon>Clostridia</taxon>
        <taxon>Eubacteriales</taxon>
        <taxon>Clostridiaceae</taxon>
        <taxon>Clostridium</taxon>
    </lineage>
</organism>
<dbReference type="AlphaFoldDB" id="A0A1J0GE77"/>
<accession>A0A1J0GE77</accession>
<dbReference type="OrthoDB" id="2023634at2"/>
<dbReference type="PANTHER" id="PTHR12526">
    <property type="entry name" value="GLYCOSYLTRANSFERASE"/>
    <property type="match status" value="1"/>
</dbReference>
<protein>
    <submittedName>
        <fullName evidence="1">Uncharacterized protein</fullName>
    </submittedName>
</protein>
<dbReference type="STRING" id="1552.A7L45_06060"/>
<keyword evidence="2" id="KW-1185">Reference proteome</keyword>
<dbReference type="PANTHER" id="PTHR12526:SF630">
    <property type="entry name" value="GLYCOSYLTRANSFERASE"/>
    <property type="match status" value="1"/>
</dbReference>
<dbReference type="EMBL" id="CP015756">
    <property type="protein sequence ID" value="APC39660.1"/>
    <property type="molecule type" value="Genomic_DNA"/>
</dbReference>
<gene>
    <name evidence="1" type="ORF">A7L45_06060</name>
</gene>
<name>A0A1J0GE77_9CLOT</name>
<dbReference type="Gene3D" id="3.40.50.2000">
    <property type="entry name" value="Glycogen Phosphorylase B"/>
    <property type="match status" value="2"/>
</dbReference>
<proteinExistence type="predicted"/>
<evidence type="ECO:0000313" key="2">
    <source>
        <dbReference type="Proteomes" id="UP000182569"/>
    </source>
</evidence>
<evidence type="ECO:0000313" key="1">
    <source>
        <dbReference type="EMBL" id="APC39660.1"/>
    </source>
</evidence>
<sequence>MEQVYMPLKEYYEKYLKEAKDNNFIWVLSLLSREADTTKVYQDIEEKWASINDLTNDRILFVFSARDMELSTVLPTKECSWKGYINPFMKIFRNNKIDGQEYKYDPKWVCKAPKSNLADLHSRSISDMVRYLGISENDIPCLIFTNLLTNKKFIVRISDTFDVYEFIKEFVICQEKISSKYDDINSKRSYREFINGYYKYLGLVDELEKISNGSGECIRGAIQHVLDGGSYKDIKNSVESECLREKLKKYQQWKRQFYDKYITNEDYIQYNKELITILENMDKILIQKGATELFSKGQIEKKGAQIDREKSYKGEVEMNKYYIFIADGWGPKYGGINTVNYNFCRALAISVLSQGEPHVICMTCQVNRDEIAKAEVLGIKLISMTEPDLENAKVLCDELIRQGIVEGEDIVWIGHDVKTGEIALQCKKIRDGKFVLFHHMNYEEYYALKAPYNSEEYNIKIKEQVELCNKADKVIAVGPKLYKSAISKTEEGKVHMIIPGLEDINEGRHAENKHKAITFGRVEKGNDIIKQITLAVCAYAKVYKERRTELFDTLGHIQVIGYDEKPTEEQINELRELGNKYGESAFTVTGMKYQENREELFNLLRNSGFCMMLSLTEGFGLVGLEAISAGLPLICTKKSGLYDFLDSKEMNMSGNIIGVDIFGSMGNGESVNFKQDDLDNVIKAIIDLLSHYDKHLAKVKALKEEWQKKFTWERAVKEFVLLLR</sequence>
<dbReference type="Pfam" id="PF20706">
    <property type="entry name" value="GT4-conflict"/>
    <property type="match status" value="1"/>
</dbReference>
<dbReference type="RefSeq" id="WP_071611953.1">
    <property type="nucleotide sequence ID" value="NZ_CP015756.1"/>
</dbReference>
<dbReference type="Proteomes" id="UP000182569">
    <property type="component" value="Chromosome"/>
</dbReference>
<dbReference type="CDD" id="cd03801">
    <property type="entry name" value="GT4_PimA-like"/>
    <property type="match status" value="1"/>
</dbReference>